<dbReference type="Proteomes" id="UP000240883">
    <property type="component" value="Unassembled WGS sequence"/>
</dbReference>
<evidence type="ECO:0008006" key="5">
    <source>
        <dbReference type="Google" id="ProtNLM"/>
    </source>
</evidence>
<dbReference type="AlphaFoldDB" id="A0A2T2PCA0"/>
<dbReference type="EMBL" id="KZ678128">
    <property type="protein sequence ID" value="PSN75299.1"/>
    <property type="molecule type" value="Genomic_DNA"/>
</dbReference>
<accession>A0A2T2PCA0</accession>
<feature type="signal peptide" evidence="2">
    <location>
        <begin position="1"/>
        <end position="21"/>
    </location>
</feature>
<sequence length="155" mass="18240">MYKILLLQFFLATLIILKISATMSPPKNDEFNFLPALELLESNIDRYYSSVLKLQALCLECDTNKSEENYDLLFSELEDTLETIDQRMEALQIEVERVGEERLISWIDCKIEDESDQSREKLLLMELLHKMERISAGLREMHHWFVEYDLQTATG</sequence>
<gene>
    <name evidence="3" type="ORF">BS50DRAFT_582003</name>
</gene>
<feature type="coiled-coil region" evidence="1">
    <location>
        <begin position="74"/>
        <end position="101"/>
    </location>
</feature>
<name>A0A2T2PCA0_CORCC</name>
<keyword evidence="4" id="KW-1185">Reference proteome</keyword>
<evidence type="ECO:0000256" key="2">
    <source>
        <dbReference type="SAM" id="SignalP"/>
    </source>
</evidence>
<evidence type="ECO:0000313" key="3">
    <source>
        <dbReference type="EMBL" id="PSN75299.1"/>
    </source>
</evidence>
<keyword evidence="1" id="KW-0175">Coiled coil</keyword>
<evidence type="ECO:0000313" key="4">
    <source>
        <dbReference type="Proteomes" id="UP000240883"/>
    </source>
</evidence>
<protein>
    <recommendedName>
        <fullName evidence="5">Fungal N-terminal domain-containing protein</fullName>
    </recommendedName>
</protein>
<feature type="chain" id="PRO_5015766593" description="Fungal N-terminal domain-containing protein" evidence="2">
    <location>
        <begin position="22"/>
        <end position="155"/>
    </location>
</feature>
<proteinExistence type="predicted"/>
<reference evidence="3 4" key="1">
    <citation type="journal article" date="2018" name="Front. Microbiol.">
        <title>Genome-Wide Analysis of Corynespora cassiicola Leaf Fall Disease Putative Effectors.</title>
        <authorList>
            <person name="Lopez D."/>
            <person name="Ribeiro S."/>
            <person name="Label P."/>
            <person name="Fumanal B."/>
            <person name="Venisse J.S."/>
            <person name="Kohler A."/>
            <person name="de Oliveira R.R."/>
            <person name="Labutti K."/>
            <person name="Lipzen A."/>
            <person name="Lail K."/>
            <person name="Bauer D."/>
            <person name="Ohm R.A."/>
            <person name="Barry K.W."/>
            <person name="Spatafora J."/>
            <person name="Grigoriev I.V."/>
            <person name="Martin F.M."/>
            <person name="Pujade-Renaud V."/>
        </authorList>
    </citation>
    <scope>NUCLEOTIDE SEQUENCE [LARGE SCALE GENOMIC DNA]</scope>
    <source>
        <strain evidence="3 4">Philippines</strain>
    </source>
</reference>
<keyword evidence="2" id="KW-0732">Signal</keyword>
<evidence type="ECO:0000256" key="1">
    <source>
        <dbReference type="SAM" id="Coils"/>
    </source>
</evidence>
<organism evidence="3 4">
    <name type="scientific">Corynespora cassiicola Philippines</name>
    <dbReference type="NCBI Taxonomy" id="1448308"/>
    <lineage>
        <taxon>Eukaryota</taxon>
        <taxon>Fungi</taxon>
        <taxon>Dikarya</taxon>
        <taxon>Ascomycota</taxon>
        <taxon>Pezizomycotina</taxon>
        <taxon>Dothideomycetes</taxon>
        <taxon>Pleosporomycetidae</taxon>
        <taxon>Pleosporales</taxon>
        <taxon>Corynesporascaceae</taxon>
        <taxon>Corynespora</taxon>
    </lineage>
</organism>